<dbReference type="InterPro" id="IPR037053">
    <property type="entry name" value="Phage_tail_collar_dom_sf"/>
</dbReference>
<organism evidence="3 4">
    <name type="scientific">Hyphobacterium marinum</name>
    <dbReference type="NCBI Taxonomy" id="3116574"/>
    <lineage>
        <taxon>Bacteria</taxon>
        <taxon>Pseudomonadati</taxon>
        <taxon>Pseudomonadota</taxon>
        <taxon>Alphaproteobacteria</taxon>
        <taxon>Maricaulales</taxon>
        <taxon>Maricaulaceae</taxon>
        <taxon>Hyphobacterium</taxon>
    </lineage>
</organism>
<dbReference type="EMBL" id="JAZDRO010000003">
    <property type="protein sequence ID" value="MEE2566574.1"/>
    <property type="molecule type" value="Genomic_DNA"/>
</dbReference>
<feature type="domain" description="Phage tail collar" evidence="2">
    <location>
        <begin position="32"/>
        <end position="87"/>
    </location>
</feature>
<sequence>MRWKSAFIAVLASSGASLCAGAALAAPDTYIGQIVAVGENYCPREFLPANGQVLAISDNTALFSLIGCNYGGNCQSTFALPDLRGRTTTHVGTGPGLPTVTQGEYFGAPSHSLTTSEMPAHNHRLVGAVDGGGQYNSPGGHALPTYTDPNIDVYANDPPEPGVQLNAAVVSPTGSGQPFSLYQPTLGVTMCIAVEGLYPPRN</sequence>
<protein>
    <submittedName>
        <fullName evidence="3">Tail fiber protein</fullName>
    </submittedName>
</protein>
<reference evidence="3 4" key="1">
    <citation type="submission" date="2024-01" db="EMBL/GenBank/DDBJ databases">
        <title>Hyphobacterium bacterium isolated from marine sediment.</title>
        <authorList>
            <person name="Zhao S."/>
        </authorList>
    </citation>
    <scope>NUCLEOTIDE SEQUENCE [LARGE SCALE GENOMIC DNA]</scope>
    <source>
        <strain evidence="3 4">Y60-23</strain>
    </source>
</reference>
<dbReference type="Gene3D" id="3.90.1340.10">
    <property type="entry name" value="Phage tail collar domain"/>
    <property type="match status" value="1"/>
</dbReference>
<evidence type="ECO:0000259" key="2">
    <source>
        <dbReference type="Pfam" id="PF07484"/>
    </source>
</evidence>
<dbReference type="RefSeq" id="WP_330196121.1">
    <property type="nucleotide sequence ID" value="NZ_JAZDRO010000003.1"/>
</dbReference>
<dbReference type="Proteomes" id="UP001310692">
    <property type="component" value="Unassembled WGS sequence"/>
</dbReference>
<keyword evidence="1" id="KW-0732">Signal</keyword>
<comment type="caution">
    <text evidence="3">The sequence shown here is derived from an EMBL/GenBank/DDBJ whole genome shotgun (WGS) entry which is preliminary data.</text>
</comment>
<name>A0ABU7LYF9_9PROT</name>
<evidence type="ECO:0000256" key="1">
    <source>
        <dbReference type="SAM" id="SignalP"/>
    </source>
</evidence>
<evidence type="ECO:0000313" key="3">
    <source>
        <dbReference type="EMBL" id="MEE2566574.1"/>
    </source>
</evidence>
<accession>A0ABU7LYF9</accession>
<dbReference type="InterPro" id="IPR011083">
    <property type="entry name" value="Phage_tail_collar_dom"/>
</dbReference>
<feature type="signal peptide" evidence="1">
    <location>
        <begin position="1"/>
        <end position="25"/>
    </location>
</feature>
<evidence type="ECO:0000313" key="4">
    <source>
        <dbReference type="Proteomes" id="UP001310692"/>
    </source>
</evidence>
<feature type="chain" id="PRO_5045925826" evidence="1">
    <location>
        <begin position="26"/>
        <end position="202"/>
    </location>
</feature>
<gene>
    <name evidence="3" type="ORF">V0U35_07750</name>
</gene>
<keyword evidence="4" id="KW-1185">Reference proteome</keyword>
<dbReference type="SUPFAM" id="SSF88874">
    <property type="entry name" value="Receptor-binding domain of short tail fibre protein gp12"/>
    <property type="match status" value="1"/>
</dbReference>
<dbReference type="Pfam" id="PF07484">
    <property type="entry name" value="Collar"/>
    <property type="match status" value="1"/>
</dbReference>
<proteinExistence type="predicted"/>